<feature type="transmembrane region" description="Helical" evidence="8">
    <location>
        <begin position="236"/>
        <end position="259"/>
    </location>
</feature>
<keyword evidence="7" id="KW-0460">Magnesium</keyword>
<feature type="transmembrane region" description="Helical" evidence="8">
    <location>
        <begin position="212"/>
        <end position="230"/>
    </location>
</feature>
<reference evidence="10" key="1">
    <citation type="submission" date="2016-11" db="EMBL/GenBank/DDBJ databases">
        <authorList>
            <person name="Varghese N."/>
            <person name="Submissions S."/>
        </authorList>
    </citation>
    <scope>NUCLEOTIDE SEQUENCE [LARGE SCALE GENOMIC DNA]</scope>
    <source>
        <strain evidence="10">CECT 8089</strain>
    </source>
</reference>
<keyword evidence="10" id="KW-1185">Reference proteome</keyword>
<evidence type="ECO:0000256" key="6">
    <source>
        <dbReference type="ARBA" id="ARBA00023136"/>
    </source>
</evidence>
<feature type="binding site" evidence="7">
    <location>
        <position position="211"/>
    </location>
    <ligand>
        <name>Mg(2+)</name>
        <dbReference type="ChEBI" id="CHEBI:18420"/>
    </ligand>
</feature>
<evidence type="ECO:0000256" key="3">
    <source>
        <dbReference type="ARBA" id="ARBA00022679"/>
    </source>
</evidence>
<comment type="cofactor">
    <cofactor evidence="7">
        <name>Mg(2+)</name>
        <dbReference type="ChEBI" id="CHEBI:18420"/>
    </cofactor>
</comment>
<evidence type="ECO:0000256" key="4">
    <source>
        <dbReference type="ARBA" id="ARBA00022692"/>
    </source>
</evidence>
<protein>
    <submittedName>
        <fullName evidence="9">Fuc2NAc and GlcNAc transferase</fullName>
    </submittedName>
</protein>
<dbReference type="Proteomes" id="UP000184305">
    <property type="component" value="Unassembled WGS sequence"/>
</dbReference>
<name>A0A1M7M3X9_9GAMM</name>
<dbReference type="GO" id="GO:0046872">
    <property type="term" value="F:metal ion binding"/>
    <property type="evidence" value="ECO:0007669"/>
    <property type="project" value="UniProtKB-KW"/>
</dbReference>
<feature type="transmembrane region" description="Helical" evidence="8">
    <location>
        <begin position="101"/>
        <end position="124"/>
    </location>
</feature>
<keyword evidence="2" id="KW-1003">Cell membrane</keyword>
<dbReference type="GO" id="GO:0071555">
    <property type="term" value="P:cell wall organization"/>
    <property type="evidence" value="ECO:0007669"/>
    <property type="project" value="TreeGrafter"/>
</dbReference>
<feature type="transmembrane region" description="Helical" evidence="8">
    <location>
        <begin position="280"/>
        <end position="299"/>
    </location>
</feature>
<feature type="transmembrane region" description="Helical" evidence="8">
    <location>
        <begin position="158"/>
        <end position="177"/>
    </location>
</feature>
<feature type="transmembrane region" description="Helical" evidence="8">
    <location>
        <begin position="46"/>
        <end position="65"/>
    </location>
</feature>
<dbReference type="GO" id="GO:0044038">
    <property type="term" value="P:cell wall macromolecule biosynthetic process"/>
    <property type="evidence" value="ECO:0007669"/>
    <property type="project" value="TreeGrafter"/>
</dbReference>
<evidence type="ECO:0000313" key="9">
    <source>
        <dbReference type="EMBL" id="SHM85370.1"/>
    </source>
</evidence>
<evidence type="ECO:0000256" key="5">
    <source>
        <dbReference type="ARBA" id="ARBA00022989"/>
    </source>
</evidence>
<dbReference type="STRING" id="1220495.SAMN05216288_4447"/>
<feature type="transmembrane region" description="Helical" evidence="8">
    <location>
        <begin position="305"/>
        <end position="328"/>
    </location>
</feature>
<dbReference type="GO" id="GO:0016780">
    <property type="term" value="F:phosphotransferase activity, for other substituted phosphate groups"/>
    <property type="evidence" value="ECO:0007669"/>
    <property type="project" value="InterPro"/>
</dbReference>
<organism evidence="9 10">
    <name type="scientific">Phytopseudomonas punonensis</name>
    <dbReference type="NCBI Taxonomy" id="1220495"/>
    <lineage>
        <taxon>Bacteria</taxon>
        <taxon>Pseudomonadati</taxon>
        <taxon>Pseudomonadota</taxon>
        <taxon>Gammaproteobacteria</taxon>
        <taxon>Pseudomonadales</taxon>
        <taxon>Pseudomonadaceae</taxon>
        <taxon>Phytopseudomonas</taxon>
    </lineage>
</organism>
<dbReference type="GO" id="GO:0005886">
    <property type="term" value="C:plasma membrane"/>
    <property type="evidence" value="ECO:0007669"/>
    <property type="project" value="UniProtKB-SubCell"/>
</dbReference>
<sequence>MLITVLLVIASLSCLLTWLLRRYALASSLMDIPNARSSHSIPTPRGGGVAIVVCFVLAVLGLALLGKVDSVVVFVLGGAGGLVAVIGFLDDHGHIAARWRLLGHFSAAGWALFWLGGLPAVSLFGTLVDLGWFGHLLAAIYLVWVLNLYNFMDGIDGIASVEAICICIGGALLYVWLGDAHGSLMIVLSLAAAVLGFLIWNFPPARIFMGDAGSGFLGITLGVLSLQAAWASPQLLWAWLILLGVFVVDATFTLFRRLLRGDRVYEAHRSHAYQFASRHYGRHLPVTLVVGAINLFWLLPIALVVGFGILDGTIGLLVAYLPLVWLAAKFNAGALELK</sequence>
<evidence type="ECO:0000256" key="7">
    <source>
        <dbReference type="PIRSR" id="PIRSR600715-1"/>
    </source>
</evidence>
<feature type="transmembrane region" description="Helical" evidence="8">
    <location>
        <begin position="130"/>
        <end position="151"/>
    </location>
</feature>
<accession>A0A1M7M3X9</accession>
<dbReference type="Pfam" id="PF00953">
    <property type="entry name" value="Glycos_transf_4"/>
    <property type="match status" value="1"/>
</dbReference>
<proteinExistence type="predicted"/>
<keyword evidence="7" id="KW-0479">Metal-binding</keyword>
<comment type="subcellular location">
    <subcellularLocation>
        <location evidence="1">Cell membrane</location>
        <topology evidence="1">Multi-pass membrane protein</topology>
    </subcellularLocation>
</comment>
<dbReference type="EMBL" id="FRBQ01000009">
    <property type="protein sequence ID" value="SHM85370.1"/>
    <property type="molecule type" value="Genomic_DNA"/>
</dbReference>
<evidence type="ECO:0000313" key="10">
    <source>
        <dbReference type="Proteomes" id="UP000184305"/>
    </source>
</evidence>
<keyword evidence="3 9" id="KW-0808">Transferase</keyword>
<dbReference type="PANTHER" id="PTHR22926:SF3">
    <property type="entry name" value="UNDECAPRENYL-PHOSPHATE ALPHA-N-ACETYLGLUCOSAMINYL 1-PHOSPHATE TRANSFERASE"/>
    <property type="match status" value="1"/>
</dbReference>
<evidence type="ECO:0000256" key="1">
    <source>
        <dbReference type="ARBA" id="ARBA00004651"/>
    </source>
</evidence>
<evidence type="ECO:0000256" key="2">
    <source>
        <dbReference type="ARBA" id="ARBA00022475"/>
    </source>
</evidence>
<feature type="transmembrane region" description="Helical" evidence="8">
    <location>
        <begin position="183"/>
        <end position="200"/>
    </location>
</feature>
<feature type="transmembrane region" description="Helical" evidence="8">
    <location>
        <begin position="6"/>
        <end position="25"/>
    </location>
</feature>
<dbReference type="CDD" id="cd06854">
    <property type="entry name" value="GT_WbpL_WbcO_like"/>
    <property type="match status" value="1"/>
</dbReference>
<evidence type="ECO:0000256" key="8">
    <source>
        <dbReference type="SAM" id="Phobius"/>
    </source>
</evidence>
<dbReference type="AlphaFoldDB" id="A0A1M7M3X9"/>
<keyword evidence="4 8" id="KW-0812">Transmembrane</keyword>
<dbReference type="PANTHER" id="PTHR22926">
    <property type="entry name" value="PHOSPHO-N-ACETYLMURAMOYL-PENTAPEPTIDE-TRANSFERASE"/>
    <property type="match status" value="1"/>
</dbReference>
<feature type="binding site" evidence="7">
    <location>
        <position position="150"/>
    </location>
    <ligand>
        <name>Mg(2+)</name>
        <dbReference type="ChEBI" id="CHEBI:18420"/>
    </ligand>
</feature>
<dbReference type="InterPro" id="IPR000715">
    <property type="entry name" value="Glycosyl_transferase_4"/>
</dbReference>
<keyword evidence="6 8" id="KW-0472">Membrane</keyword>
<dbReference type="GO" id="GO:0009103">
    <property type="term" value="P:lipopolysaccharide biosynthetic process"/>
    <property type="evidence" value="ECO:0007669"/>
    <property type="project" value="TreeGrafter"/>
</dbReference>
<gene>
    <name evidence="9" type="ORF">SAMN05216288_4447</name>
</gene>
<feature type="transmembrane region" description="Helical" evidence="8">
    <location>
        <begin position="71"/>
        <end position="89"/>
    </location>
</feature>
<keyword evidence="5 8" id="KW-1133">Transmembrane helix</keyword>